<evidence type="ECO:0000313" key="3">
    <source>
        <dbReference type="Proteomes" id="UP000295773"/>
    </source>
</evidence>
<dbReference type="EMBL" id="SMBP01000009">
    <property type="protein sequence ID" value="TCU59985.1"/>
    <property type="molecule type" value="Genomic_DNA"/>
</dbReference>
<name>A0A4V2VKI1_9FIRM</name>
<dbReference type="NCBIfam" id="TIGR01714">
    <property type="entry name" value="phage_rep_org_N"/>
    <property type="match status" value="1"/>
</dbReference>
<reference evidence="2 3" key="1">
    <citation type="submission" date="2019-03" db="EMBL/GenBank/DDBJ databases">
        <title>Genomic Encyclopedia of Type Strains, Phase IV (KMG-IV): sequencing the most valuable type-strain genomes for metagenomic binning, comparative biology and taxonomic classification.</title>
        <authorList>
            <person name="Goeker M."/>
        </authorList>
    </citation>
    <scope>NUCLEOTIDE SEQUENCE [LARGE SCALE GENOMIC DNA]</scope>
    <source>
        <strain evidence="2 3">DSM 29481</strain>
    </source>
</reference>
<evidence type="ECO:0000313" key="2">
    <source>
        <dbReference type="EMBL" id="TCU59985.1"/>
    </source>
</evidence>
<evidence type="ECO:0000259" key="1">
    <source>
        <dbReference type="Pfam" id="PF09681"/>
    </source>
</evidence>
<dbReference type="RefSeq" id="WP_132224666.1">
    <property type="nucleotide sequence ID" value="NZ_JANKBG010000009.1"/>
</dbReference>
<feature type="domain" description="Phage replisome organiser N-terminal" evidence="1">
    <location>
        <begin position="9"/>
        <end position="123"/>
    </location>
</feature>
<comment type="caution">
    <text evidence="2">The sequence shown here is derived from an EMBL/GenBank/DDBJ whole genome shotgun (WGS) entry which is preliminary data.</text>
</comment>
<accession>A0A4V2VKI1</accession>
<dbReference type="InterPro" id="IPR010056">
    <property type="entry name" value="Phage_rep_org__N"/>
</dbReference>
<gene>
    <name evidence="2" type="ORF">EDD61_10922</name>
</gene>
<dbReference type="AlphaFoldDB" id="A0A4V2VKI1"/>
<organism evidence="2 3">
    <name type="scientific">Longicatena caecimuris</name>
    <dbReference type="NCBI Taxonomy" id="1796635"/>
    <lineage>
        <taxon>Bacteria</taxon>
        <taxon>Bacillati</taxon>
        <taxon>Bacillota</taxon>
        <taxon>Erysipelotrichia</taxon>
        <taxon>Erysipelotrichales</taxon>
        <taxon>Erysipelotrichaceae</taxon>
        <taxon>Longicatena</taxon>
    </lineage>
</organism>
<protein>
    <submittedName>
        <fullName evidence="2">Putative phage replisome organizer</fullName>
    </submittedName>
</protein>
<sequence>MAENKRYYWLQLKENFFKQPRIKKLRRMAGGDTYTIIYLKMQLLSLQNGGKLVYEGIEDDFVNELALNIDEKEEDIQMTVMYLTQQGLLIEGKDDEFSLPETINAIGSETASTIRSRKSRTSKSLQCNTNATLLQHDATKCNGDIDIEIDIHKDINNTSVRAKTSDTTQESPIITLTLNDKSEYGVDRIQVHEWQELYPAVDVVQELRKMKGWLNANPQKRKTRRGISRFINGWLSREQDKGHQYVSKPKTLPEWYENQDYVETGISCMVDDDKIRSMMEKLKGEQQ</sequence>
<dbReference type="Pfam" id="PF09681">
    <property type="entry name" value="Phage_rep_org_N"/>
    <property type="match status" value="1"/>
</dbReference>
<dbReference type="Proteomes" id="UP000295773">
    <property type="component" value="Unassembled WGS sequence"/>
</dbReference>
<proteinExistence type="predicted"/>
<keyword evidence="3" id="KW-1185">Reference proteome</keyword>